<dbReference type="Proteomes" id="UP000078561">
    <property type="component" value="Unassembled WGS sequence"/>
</dbReference>
<name>A0A168KMI8_ABSGL</name>
<organism evidence="3">
    <name type="scientific">Absidia glauca</name>
    <name type="common">Pin mould</name>
    <dbReference type="NCBI Taxonomy" id="4829"/>
    <lineage>
        <taxon>Eukaryota</taxon>
        <taxon>Fungi</taxon>
        <taxon>Fungi incertae sedis</taxon>
        <taxon>Mucoromycota</taxon>
        <taxon>Mucoromycotina</taxon>
        <taxon>Mucoromycetes</taxon>
        <taxon>Mucorales</taxon>
        <taxon>Cunninghamellaceae</taxon>
        <taxon>Absidia</taxon>
    </lineage>
</organism>
<dbReference type="InParanoid" id="A0A168KMI8"/>
<dbReference type="OrthoDB" id="5565730at2759"/>
<keyword evidence="2" id="KW-1133">Transmembrane helix</keyword>
<keyword evidence="4" id="KW-1185">Reference proteome</keyword>
<dbReference type="PANTHER" id="PTHR41390:SF1">
    <property type="entry name" value="NADH-UBIQUINONE OXIDOREDUCTASE 213 KDA SUBUNIT"/>
    <property type="match status" value="1"/>
</dbReference>
<evidence type="ECO:0000313" key="4">
    <source>
        <dbReference type="Proteomes" id="UP000078561"/>
    </source>
</evidence>
<evidence type="ECO:0000313" key="3">
    <source>
        <dbReference type="EMBL" id="SAL94987.1"/>
    </source>
</evidence>
<dbReference type="EMBL" id="LT550087">
    <property type="protein sequence ID" value="SAL94987.1"/>
    <property type="molecule type" value="Genomic_DNA"/>
</dbReference>
<keyword evidence="2" id="KW-0472">Membrane</keyword>
<dbReference type="OMA" id="SFWWLRS"/>
<dbReference type="AlphaFoldDB" id="A0A168KMI8"/>
<evidence type="ECO:0000256" key="1">
    <source>
        <dbReference type="SAM" id="Coils"/>
    </source>
</evidence>
<sequence>MSNKKEITQHIFTGTGLSVLAGATTGATLAVLKNGSVKAYATSTGANCGVFGATFFIIRESFLSYQRKQNPMYGLKDSETRDIDDLVSSAMAGVTTGGLLSAAFRGSKGVLPGCILFGTICTGGQLIYSAANRWRQDTIVQSGLVDLPADQDIPTKNLAKSVWDAIEIPSWSPIRKLSNDEYNALLDAKLKTLEDDIQQIEREMKRSAQDSTKKD</sequence>
<keyword evidence="2" id="KW-0812">Transmembrane</keyword>
<gene>
    <name evidence="3" type="primary">ABSGL_00282.1 scaffold 423</name>
</gene>
<feature type="transmembrane region" description="Helical" evidence="2">
    <location>
        <begin position="12"/>
        <end position="32"/>
    </location>
</feature>
<feature type="transmembrane region" description="Helical" evidence="2">
    <location>
        <begin position="110"/>
        <end position="128"/>
    </location>
</feature>
<feature type="coiled-coil region" evidence="1">
    <location>
        <begin position="183"/>
        <end position="210"/>
    </location>
</feature>
<feature type="transmembrane region" description="Helical" evidence="2">
    <location>
        <begin position="44"/>
        <end position="65"/>
    </location>
</feature>
<protein>
    <submittedName>
        <fullName evidence="3">Uncharacterized protein</fullName>
    </submittedName>
</protein>
<dbReference type="PANTHER" id="PTHR41390">
    <property type="entry name" value="CHROMOSOME 7, WHOLE GENOME SHOTGUN SEQUENCE"/>
    <property type="match status" value="1"/>
</dbReference>
<keyword evidence="1" id="KW-0175">Coiled coil</keyword>
<proteinExistence type="predicted"/>
<accession>A0A168KMI8</accession>
<reference evidence="3" key="1">
    <citation type="submission" date="2016-04" db="EMBL/GenBank/DDBJ databases">
        <authorList>
            <person name="Evans L.H."/>
            <person name="Alamgir A."/>
            <person name="Owens N."/>
            <person name="Weber N.D."/>
            <person name="Virtaneva K."/>
            <person name="Barbian K."/>
            <person name="Babar A."/>
            <person name="Rosenke K."/>
        </authorList>
    </citation>
    <scope>NUCLEOTIDE SEQUENCE [LARGE SCALE GENOMIC DNA]</scope>
    <source>
        <strain evidence="3">CBS 101.48</strain>
    </source>
</reference>
<evidence type="ECO:0000256" key="2">
    <source>
        <dbReference type="SAM" id="Phobius"/>
    </source>
</evidence>
<dbReference type="STRING" id="4829.A0A168KMI8"/>